<evidence type="ECO:0000256" key="1">
    <source>
        <dbReference type="ARBA" id="ARBA00004162"/>
    </source>
</evidence>
<evidence type="ECO:0000313" key="12">
    <source>
        <dbReference type="EMBL" id="MCZ2723068.1"/>
    </source>
</evidence>
<keyword evidence="13" id="KW-1185">Reference proteome</keyword>
<keyword evidence="8 11" id="KW-1133">Transmembrane helix</keyword>
<keyword evidence="6 11" id="KW-0812">Transmembrane</keyword>
<evidence type="ECO:0000256" key="7">
    <source>
        <dbReference type="ARBA" id="ARBA00022927"/>
    </source>
</evidence>
<dbReference type="NCBIfam" id="TIGR00739">
    <property type="entry name" value="yajC"/>
    <property type="match status" value="1"/>
</dbReference>
<dbReference type="PANTHER" id="PTHR33909">
    <property type="entry name" value="SEC TRANSLOCON ACCESSORY COMPLEX SUBUNIT YAJC"/>
    <property type="match status" value="1"/>
</dbReference>
<comment type="caution">
    <text evidence="12">The sequence shown here is derived from an EMBL/GenBank/DDBJ whole genome shotgun (WGS) entry which is preliminary data.</text>
</comment>
<comment type="subcellular location">
    <subcellularLocation>
        <location evidence="1">Cell membrane</location>
        <topology evidence="1">Single-pass membrane protein</topology>
    </subcellularLocation>
</comment>
<dbReference type="EMBL" id="JAPUBN010000019">
    <property type="protein sequence ID" value="MCZ2723068.1"/>
    <property type="molecule type" value="Genomic_DNA"/>
</dbReference>
<keyword evidence="4" id="KW-0813">Transport</keyword>
<keyword evidence="10 11" id="KW-0472">Membrane</keyword>
<dbReference type="PRINTS" id="PR01853">
    <property type="entry name" value="YAJCTRNLCASE"/>
</dbReference>
<evidence type="ECO:0000256" key="3">
    <source>
        <dbReference type="ARBA" id="ARBA00014962"/>
    </source>
</evidence>
<evidence type="ECO:0000256" key="9">
    <source>
        <dbReference type="ARBA" id="ARBA00023010"/>
    </source>
</evidence>
<gene>
    <name evidence="12" type="primary">yajC</name>
    <name evidence="12" type="ORF">O1D97_15955</name>
</gene>
<keyword evidence="7" id="KW-0653">Protein transport</keyword>
<proteinExistence type="inferred from homology"/>
<evidence type="ECO:0000256" key="11">
    <source>
        <dbReference type="SAM" id="Phobius"/>
    </source>
</evidence>
<protein>
    <recommendedName>
        <fullName evidence="3">Sec translocon accessory complex subunit YajC</fullName>
    </recommendedName>
</protein>
<evidence type="ECO:0000313" key="13">
    <source>
        <dbReference type="Proteomes" id="UP001149719"/>
    </source>
</evidence>
<evidence type="ECO:0000256" key="2">
    <source>
        <dbReference type="ARBA" id="ARBA00006742"/>
    </source>
</evidence>
<accession>A0ABT4JXE7</accession>
<organism evidence="12 13">
    <name type="scientific">Marinomonas phaeophyticola</name>
    <dbReference type="NCBI Taxonomy" id="3004091"/>
    <lineage>
        <taxon>Bacteria</taxon>
        <taxon>Pseudomonadati</taxon>
        <taxon>Pseudomonadota</taxon>
        <taxon>Gammaproteobacteria</taxon>
        <taxon>Oceanospirillales</taxon>
        <taxon>Oceanospirillaceae</taxon>
        <taxon>Marinomonas</taxon>
    </lineage>
</organism>
<keyword evidence="5" id="KW-1003">Cell membrane</keyword>
<evidence type="ECO:0000256" key="8">
    <source>
        <dbReference type="ARBA" id="ARBA00022989"/>
    </source>
</evidence>
<evidence type="ECO:0000256" key="6">
    <source>
        <dbReference type="ARBA" id="ARBA00022692"/>
    </source>
</evidence>
<dbReference type="RefSeq" id="WP_269127160.1">
    <property type="nucleotide sequence ID" value="NZ_JAPUBN010000019.1"/>
</dbReference>
<evidence type="ECO:0000256" key="10">
    <source>
        <dbReference type="ARBA" id="ARBA00023136"/>
    </source>
</evidence>
<dbReference type="Proteomes" id="UP001149719">
    <property type="component" value="Unassembled WGS sequence"/>
</dbReference>
<feature type="transmembrane region" description="Helical" evidence="11">
    <location>
        <begin position="20"/>
        <end position="38"/>
    </location>
</feature>
<dbReference type="InterPro" id="IPR003849">
    <property type="entry name" value="Preprotein_translocase_YajC"/>
</dbReference>
<dbReference type="Pfam" id="PF02699">
    <property type="entry name" value="YajC"/>
    <property type="match status" value="1"/>
</dbReference>
<name>A0ABT4JXE7_9GAMM</name>
<evidence type="ECO:0000256" key="4">
    <source>
        <dbReference type="ARBA" id="ARBA00022448"/>
    </source>
</evidence>
<dbReference type="SMART" id="SM01323">
    <property type="entry name" value="YajC"/>
    <property type="match status" value="1"/>
</dbReference>
<evidence type="ECO:0000256" key="5">
    <source>
        <dbReference type="ARBA" id="ARBA00022475"/>
    </source>
</evidence>
<comment type="similarity">
    <text evidence="2">Belongs to the YajC family.</text>
</comment>
<dbReference type="PANTHER" id="PTHR33909:SF1">
    <property type="entry name" value="SEC TRANSLOCON ACCESSORY COMPLEX SUBUNIT YAJC"/>
    <property type="match status" value="1"/>
</dbReference>
<sequence>MIALISPAYAEGGAPADAGIFNIVLLVGFVIIFYFLMWRPQAKRAKEHKGLLASLAKGTEVVTNGGVLGKVTRVDDNYVALEVSEGVELKFQKAAVAAVLPKGTLKSI</sequence>
<keyword evidence="9" id="KW-0811">Translocation</keyword>
<reference evidence="12" key="1">
    <citation type="submission" date="2022-12" db="EMBL/GenBank/DDBJ databases">
        <title>Marinomonas 15G1-11 sp. nov, isolated from marine algae.</title>
        <authorList>
            <person name="Butt M."/>
            <person name="Choi D.G."/>
            <person name="Kim J.M."/>
            <person name="Lee J.K."/>
            <person name="Baek J.H."/>
            <person name="Jeon C.O."/>
        </authorList>
    </citation>
    <scope>NUCLEOTIDE SEQUENCE</scope>
    <source>
        <strain evidence="12">15G1-11</strain>
    </source>
</reference>